<feature type="signal peptide" evidence="2">
    <location>
        <begin position="1"/>
        <end position="22"/>
    </location>
</feature>
<name>T1JB94_STRMM</name>
<dbReference type="AlphaFoldDB" id="T1JB94"/>
<dbReference type="HOGENOM" id="CLU_1279098_0_0_1"/>
<dbReference type="Proteomes" id="UP000014500">
    <property type="component" value="Unassembled WGS sequence"/>
</dbReference>
<evidence type="ECO:0008006" key="5">
    <source>
        <dbReference type="Google" id="ProtNLM"/>
    </source>
</evidence>
<reference evidence="3" key="2">
    <citation type="submission" date="2015-02" db="UniProtKB">
        <authorList>
            <consortium name="EnsemblMetazoa"/>
        </authorList>
    </citation>
    <scope>IDENTIFICATION</scope>
</reference>
<protein>
    <recommendedName>
        <fullName evidence="5">VWFC domain-containing protein</fullName>
    </recommendedName>
</protein>
<evidence type="ECO:0000313" key="3">
    <source>
        <dbReference type="EnsemblMetazoa" id="SMAR011032-PA"/>
    </source>
</evidence>
<evidence type="ECO:0000256" key="2">
    <source>
        <dbReference type="SAM" id="SignalP"/>
    </source>
</evidence>
<dbReference type="EnsemblMetazoa" id="SMAR011032-RA">
    <property type="protein sequence ID" value="SMAR011032-PA"/>
    <property type="gene ID" value="SMAR011032"/>
</dbReference>
<keyword evidence="2" id="KW-0732">Signal</keyword>
<organism evidence="3 4">
    <name type="scientific">Strigamia maritima</name>
    <name type="common">European centipede</name>
    <name type="synonym">Geophilus maritimus</name>
    <dbReference type="NCBI Taxonomy" id="126957"/>
    <lineage>
        <taxon>Eukaryota</taxon>
        <taxon>Metazoa</taxon>
        <taxon>Ecdysozoa</taxon>
        <taxon>Arthropoda</taxon>
        <taxon>Myriapoda</taxon>
        <taxon>Chilopoda</taxon>
        <taxon>Pleurostigmophora</taxon>
        <taxon>Geophilomorpha</taxon>
        <taxon>Linotaeniidae</taxon>
        <taxon>Strigamia</taxon>
    </lineage>
</organism>
<feature type="compositionally biased region" description="Basic residues" evidence="1">
    <location>
        <begin position="49"/>
        <end position="60"/>
    </location>
</feature>
<feature type="chain" id="PRO_5004579450" description="VWFC domain-containing protein" evidence="2">
    <location>
        <begin position="23"/>
        <end position="216"/>
    </location>
</feature>
<evidence type="ECO:0000256" key="1">
    <source>
        <dbReference type="SAM" id="MobiDB-lite"/>
    </source>
</evidence>
<feature type="compositionally biased region" description="Polar residues" evidence="1">
    <location>
        <begin position="34"/>
        <end position="46"/>
    </location>
</feature>
<accession>T1JB94</accession>
<dbReference type="EMBL" id="JH432010">
    <property type="status" value="NOT_ANNOTATED_CDS"/>
    <property type="molecule type" value="Genomic_DNA"/>
</dbReference>
<feature type="region of interest" description="Disordered" evidence="1">
    <location>
        <begin position="27"/>
        <end position="89"/>
    </location>
</feature>
<keyword evidence="4" id="KW-1185">Reference proteome</keyword>
<sequence length="216" mass="23792">MALLKECIILIALIAFIPQTSQVPLQKGIEDGQNDNTAAENQSSFGQRVRPRFPSRRLKGRLPSSPLIPSSTVSTSTLQNENSLTEVDTNPLEGRNFYALEPITAIPRKTKPIKPETSLSASKNISQLGCEILGVKYRIGELVGVATDPCLECRCALDALYCSPKCCFQPAEPDDDVAQQIQRSDGHKPLQHNPLQHLRSDFEPGRDELTLTIDVK</sequence>
<feature type="compositionally biased region" description="Polar residues" evidence="1">
    <location>
        <begin position="67"/>
        <end position="88"/>
    </location>
</feature>
<proteinExistence type="predicted"/>
<reference evidence="4" key="1">
    <citation type="submission" date="2011-05" db="EMBL/GenBank/DDBJ databases">
        <authorList>
            <person name="Richards S.R."/>
            <person name="Qu J."/>
            <person name="Jiang H."/>
            <person name="Jhangiani S.N."/>
            <person name="Agravi P."/>
            <person name="Goodspeed R."/>
            <person name="Gross S."/>
            <person name="Mandapat C."/>
            <person name="Jackson L."/>
            <person name="Mathew T."/>
            <person name="Pu L."/>
            <person name="Thornton R."/>
            <person name="Saada N."/>
            <person name="Wilczek-Boney K.B."/>
            <person name="Lee S."/>
            <person name="Kovar C."/>
            <person name="Wu Y."/>
            <person name="Scherer S.E."/>
            <person name="Worley K.C."/>
            <person name="Muzny D.M."/>
            <person name="Gibbs R."/>
        </authorList>
    </citation>
    <scope>NUCLEOTIDE SEQUENCE</scope>
    <source>
        <strain evidence="4">Brora</strain>
    </source>
</reference>
<evidence type="ECO:0000313" key="4">
    <source>
        <dbReference type="Proteomes" id="UP000014500"/>
    </source>
</evidence>